<evidence type="ECO:0000256" key="6">
    <source>
        <dbReference type="ARBA" id="ARBA00022723"/>
    </source>
</evidence>
<evidence type="ECO:0000256" key="10">
    <source>
        <dbReference type="ARBA" id="ARBA00022833"/>
    </source>
</evidence>
<dbReference type="OrthoDB" id="1711136at2759"/>
<comment type="catalytic activity">
    <reaction evidence="1">
        <text>S-ubiquitinyl-[E2 ubiquitin-conjugating enzyme]-L-cysteine + [acceptor protein]-L-lysine = [E2 ubiquitin-conjugating enzyme]-L-cysteine + N(6)-ubiquitinyl-[acceptor protein]-L-lysine.</text>
        <dbReference type="EC" id="2.3.2.27"/>
    </reaction>
</comment>
<dbReference type="RefSeq" id="XP_028283790.1">
    <property type="nucleotide sequence ID" value="XM_028427989.1"/>
</dbReference>
<dbReference type="InParanoid" id="A0A6P7K393"/>
<dbReference type="SUPFAM" id="SSF57850">
    <property type="entry name" value="RING/U-box"/>
    <property type="match status" value="1"/>
</dbReference>
<dbReference type="PROSITE" id="PS50089">
    <property type="entry name" value="ZF_RING_2"/>
    <property type="match status" value="1"/>
</dbReference>
<reference evidence="18" key="1">
    <citation type="submission" date="2025-08" db="UniProtKB">
        <authorList>
            <consortium name="RefSeq"/>
        </authorList>
    </citation>
    <scope>IDENTIFICATION</scope>
</reference>
<keyword evidence="13 15" id="KW-0472">Membrane</keyword>
<keyword evidence="11 15" id="KW-1133">Transmembrane helix</keyword>
<dbReference type="GO" id="GO:0016567">
    <property type="term" value="P:protein ubiquitination"/>
    <property type="evidence" value="ECO:0007669"/>
    <property type="project" value="InterPro"/>
</dbReference>
<dbReference type="InterPro" id="IPR022170">
    <property type="entry name" value="MUL1-like"/>
</dbReference>
<dbReference type="FunCoup" id="A0A6P7K393">
    <property type="interactions" value="99"/>
</dbReference>
<evidence type="ECO:0000256" key="3">
    <source>
        <dbReference type="ARBA" id="ARBA00012483"/>
    </source>
</evidence>
<dbReference type="InterPro" id="IPR051652">
    <property type="entry name" value="MDM2_MDM4_MUL1"/>
</dbReference>
<evidence type="ECO:0000256" key="13">
    <source>
        <dbReference type="ARBA" id="ARBA00023136"/>
    </source>
</evidence>
<feature type="transmembrane region" description="Helical" evidence="15">
    <location>
        <begin position="236"/>
        <end position="257"/>
    </location>
</feature>
<keyword evidence="10" id="KW-0862">Zinc</keyword>
<protein>
    <recommendedName>
        <fullName evidence="3">RING-type E3 ubiquitin transferase</fullName>
        <ecNumber evidence="3">2.3.2.27</ecNumber>
    </recommendedName>
</protein>
<gene>
    <name evidence="18" type="primary">LOC114450082</name>
</gene>
<keyword evidence="7 14" id="KW-0863">Zinc-finger</keyword>
<evidence type="ECO:0000256" key="4">
    <source>
        <dbReference type="ARBA" id="ARBA00022679"/>
    </source>
</evidence>
<evidence type="ECO:0000259" key="16">
    <source>
        <dbReference type="PROSITE" id="PS50089"/>
    </source>
</evidence>
<dbReference type="GO" id="GO:0061630">
    <property type="term" value="F:ubiquitin protein ligase activity"/>
    <property type="evidence" value="ECO:0007669"/>
    <property type="project" value="UniProtKB-EC"/>
</dbReference>
<dbReference type="GO" id="GO:0005741">
    <property type="term" value="C:mitochondrial outer membrane"/>
    <property type="evidence" value="ECO:0007669"/>
    <property type="project" value="UniProtKB-SubCell"/>
</dbReference>
<dbReference type="EC" id="2.3.2.27" evidence="3"/>
<keyword evidence="9" id="KW-1000">Mitochondrion outer membrane</keyword>
<evidence type="ECO:0000256" key="2">
    <source>
        <dbReference type="ARBA" id="ARBA00004374"/>
    </source>
</evidence>
<dbReference type="Proteomes" id="UP000515145">
    <property type="component" value="Chromosome 17"/>
</dbReference>
<feature type="domain" description="RING-type" evidence="16">
    <location>
        <begin position="299"/>
        <end position="336"/>
    </location>
</feature>
<keyword evidence="4" id="KW-0808">Transferase</keyword>
<keyword evidence="6" id="KW-0479">Metal-binding</keyword>
<sequence length="348" mass="39655">MDRFSLSFTEALCLGTSLAISGLCYYLYRKNKKTVDKLDNAPHINIDGKLKDTLEVTPGACLQYAVVEGVVKPAGEPLRSQFHKDIVGVLHKLEVREHRLVWTSYSNIWSDDERVLHKKVSMVPFLLRGLDETAVRVHCPLQASGLNMEMTYEKFHQVSHGFFDLVGQYLSGVKLKGQLEIEEMLKVGTTVTGVGELMLDTDGTLNLRPPSDGAQYILSMADYDTLRNECKVATTVWKAMTIIFALAGAAALCWVGLRYYQHQKLRWERDKERREFERQWSEARRFPVQDGENNQENICVICLSQPRNCILLNCGHVCCCYTCYQALPQRRCPICRQGIVRVQPLFLV</sequence>
<evidence type="ECO:0000256" key="15">
    <source>
        <dbReference type="SAM" id="Phobius"/>
    </source>
</evidence>
<evidence type="ECO:0000256" key="11">
    <source>
        <dbReference type="ARBA" id="ARBA00022989"/>
    </source>
</evidence>
<accession>A0A6P7K393</accession>
<dbReference type="AlphaFoldDB" id="A0A6P7K393"/>
<keyword evidence="8" id="KW-0833">Ubl conjugation pathway</keyword>
<proteinExistence type="predicted"/>
<evidence type="ECO:0000256" key="14">
    <source>
        <dbReference type="PROSITE-ProRule" id="PRU00175"/>
    </source>
</evidence>
<evidence type="ECO:0000313" key="18">
    <source>
        <dbReference type="RefSeq" id="XP_028283790.1"/>
    </source>
</evidence>
<dbReference type="InterPro" id="IPR013083">
    <property type="entry name" value="Znf_RING/FYVE/PHD"/>
</dbReference>
<dbReference type="GeneID" id="114450082"/>
<evidence type="ECO:0000256" key="12">
    <source>
        <dbReference type="ARBA" id="ARBA00023128"/>
    </source>
</evidence>
<dbReference type="InterPro" id="IPR001841">
    <property type="entry name" value="Znf_RING"/>
</dbReference>
<keyword evidence="17" id="KW-1185">Reference proteome</keyword>
<dbReference type="PANTHER" id="PTHR12183:SF6">
    <property type="entry name" value="RING-TYPE E3 UBIQUITIN TRANSFERASE"/>
    <property type="match status" value="1"/>
</dbReference>
<evidence type="ECO:0000256" key="7">
    <source>
        <dbReference type="ARBA" id="ARBA00022771"/>
    </source>
</evidence>
<dbReference type="Pfam" id="PF12483">
    <property type="entry name" value="GIDE"/>
    <property type="match status" value="1"/>
</dbReference>
<evidence type="ECO:0000256" key="1">
    <source>
        <dbReference type="ARBA" id="ARBA00000900"/>
    </source>
</evidence>
<keyword evidence="12" id="KW-0496">Mitochondrion</keyword>
<dbReference type="Gene3D" id="3.30.40.10">
    <property type="entry name" value="Zinc/RING finger domain, C3HC4 (zinc finger)"/>
    <property type="match status" value="1"/>
</dbReference>
<evidence type="ECO:0000313" key="17">
    <source>
        <dbReference type="Proteomes" id="UP000515145"/>
    </source>
</evidence>
<comment type="subcellular location">
    <subcellularLocation>
        <location evidence="2">Mitochondrion outer membrane</location>
        <topology evidence="2">Multi-pass membrane protein</topology>
    </subcellularLocation>
</comment>
<name>A0A6P7K393_9TELE</name>
<dbReference type="Pfam" id="PF13920">
    <property type="entry name" value="zf-C3HC4_3"/>
    <property type="match status" value="1"/>
</dbReference>
<dbReference type="GO" id="GO:0008270">
    <property type="term" value="F:zinc ion binding"/>
    <property type="evidence" value="ECO:0007669"/>
    <property type="project" value="UniProtKB-KW"/>
</dbReference>
<evidence type="ECO:0000256" key="9">
    <source>
        <dbReference type="ARBA" id="ARBA00022787"/>
    </source>
</evidence>
<dbReference type="PANTHER" id="PTHR12183">
    <property type="entry name" value="MITOCHONDRIAL UBIQUITIN LIGASE ACTIVATOR OF NFKB 1"/>
    <property type="match status" value="1"/>
</dbReference>
<organism evidence="17 18">
    <name type="scientific">Parambassis ranga</name>
    <name type="common">Indian glassy fish</name>
    <dbReference type="NCBI Taxonomy" id="210632"/>
    <lineage>
        <taxon>Eukaryota</taxon>
        <taxon>Metazoa</taxon>
        <taxon>Chordata</taxon>
        <taxon>Craniata</taxon>
        <taxon>Vertebrata</taxon>
        <taxon>Euteleostomi</taxon>
        <taxon>Actinopterygii</taxon>
        <taxon>Neopterygii</taxon>
        <taxon>Teleostei</taxon>
        <taxon>Neoteleostei</taxon>
        <taxon>Acanthomorphata</taxon>
        <taxon>Ovalentaria</taxon>
        <taxon>Ambassidae</taxon>
        <taxon>Parambassis</taxon>
    </lineage>
</organism>
<evidence type="ECO:0000256" key="5">
    <source>
        <dbReference type="ARBA" id="ARBA00022692"/>
    </source>
</evidence>
<keyword evidence="5 15" id="KW-0812">Transmembrane</keyword>
<evidence type="ECO:0000256" key="8">
    <source>
        <dbReference type="ARBA" id="ARBA00022786"/>
    </source>
</evidence>